<keyword evidence="2" id="KW-1185">Reference proteome</keyword>
<gene>
    <name evidence="1" type="ORF">G2W53_004941</name>
</gene>
<protein>
    <submittedName>
        <fullName evidence="1">Uncharacterized protein</fullName>
    </submittedName>
</protein>
<reference evidence="1" key="1">
    <citation type="submission" date="2020-09" db="EMBL/GenBank/DDBJ databases">
        <title>Genome-Enabled Discovery of Anthraquinone Biosynthesis in Senna tora.</title>
        <authorList>
            <person name="Kang S.-H."/>
            <person name="Pandey R.P."/>
            <person name="Lee C.-M."/>
            <person name="Sim J.-S."/>
            <person name="Jeong J.-T."/>
            <person name="Choi B.-S."/>
            <person name="Jung M."/>
            <person name="Ginzburg D."/>
            <person name="Zhao K."/>
            <person name="Won S.Y."/>
            <person name="Oh T.-J."/>
            <person name="Yu Y."/>
            <person name="Kim N.-H."/>
            <person name="Lee O.R."/>
            <person name="Lee T.-H."/>
            <person name="Bashyal P."/>
            <person name="Kim T.-S."/>
            <person name="Lee W.-H."/>
            <person name="Kawkins C."/>
            <person name="Kim C.-K."/>
            <person name="Kim J.S."/>
            <person name="Ahn B.O."/>
            <person name="Rhee S.Y."/>
            <person name="Sohng J.K."/>
        </authorList>
    </citation>
    <scope>NUCLEOTIDE SEQUENCE</scope>
    <source>
        <tissue evidence="1">Leaf</tissue>
    </source>
</reference>
<dbReference type="Proteomes" id="UP000634136">
    <property type="component" value="Unassembled WGS sequence"/>
</dbReference>
<dbReference type="AlphaFoldDB" id="A0A834XDP3"/>
<accession>A0A834XDP3</accession>
<evidence type="ECO:0000313" key="2">
    <source>
        <dbReference type="Proteomes" id="UP000634136"/>
    </source>
</evidence>
<name>A0A834XDP3_9FABA</name>
<comment type="caution">
    <text evidence="1">The sequence shown here is derived from an EMBL/GenBank/DDBJ whole genome shotgun (WGS) entry which is preliminary data.</text>
</comment>
<organism evidence="1 2">
    <name type="scientific">Senna tora</name>
    <dbReference type="NCBI Taxonomy" id="362788"/>
    <lineage>
        <taxon>Eukaryota</taxon>
        <taxon>Viridiplantae</taxon>
        <taxon>Streptophyta</taxon>
        <taxon>Embryophyta</taxon>
        <taxon>Tracheophyta</taxon>
        <taxon>Spermatophyta</taxon>
        <taxon>Magnoliopsida</taxon>
        <taxon>eudicotyledons</taxon>
        <taxon>Gunneridae</taxon>
        <taxon>Pentapetalae</taxon>
        <taxon>rosids</taxon>
        <taxon>fabids</taxon>
        <taxon>Fabales</taxon>
        <taxon>Fabaceae</taxon>
        <taxon>Caesalpinioideae</taxon>
        <taxon>Cassia clade</taxon>
        <taxon>Senna</taxon>
    </lineage>
</organism>
<dbReference type="EMBL" id="JAAIUW010000002">
    <property type="protein sequence ID" value="KAF7842643.1"/>
    <property type="molecule type" value="Genomic_DNA"/>
</dbReference>
<sequence length="26" mass="2945">MDVLAAYPYRAMGQGDGWTVDYRPIV</sequence>
<proteinExistence type="predicted"/>
<evidence type="ECO:0000313" key="1">
    <source>
        <dbReference type="EMBL" id="KAF7842643.1"/>
    </source>
</evidence>